<evidence type="ECO:0000259" key="3">
    <source>
        <dbReference type="Pfam" id="PF01266"/>
    </source>
</evidence>
<evidence type="ECO:0000256" key="1">
    <source>
        <dbReference type="ARBA" id="ARBA00023002"/>
    </source>
</evidence>
<accession>A0A7K1FIG5</accession>
<feature type="region of interest" description="Disordered" evidence="2">
    <location>
        <begin position="403"/>
        <end position="425"/>
    </location>
</feature>
<dbReference type="Pfam" id="PF01266">
    <property type="entry name" value="DAO"/>
    <property type="match status" value="1"/>
</dbReference>
<keyword evidence="5" id="KW-1185">Reference proteome</keyword>
<dbReference type="SUPFAM" id="SSF54373">
    <property type="entry name" value="FAD-linked reductases, C-terminal domain"/>
    <property type="match status" value="1"/>
</dbReference>
<organism evidence="4 5">
    <name type="scientific">Nakamurella alba</name>
    <dbReference type="NCBI Taxonomy" id="2665158"/>
    <lineage>
        <taxon>Bacteria</taxon>
        <taxon>Bacillati</taxon>
        <taxon>Actinomycetota</taxon>
        <taxon>Actinomycetes</taxon>
        <taxon>Nakamurellales</taxon>
        <taxon>Nakamurellaceae</taxon>
        <taxon>Nakamurella</taxon>
    </lineage>
</organism>
<dbReference type="Proteomes" id="UP000460221">
    <property type="component" value="Unassembled WGS sequence"/>
</dbReference>
<evidence type="ECO:0000256" key="2">
    <source>
        <dbReference type="SAM" id="MobiDB-lite"/>
    </source>
</evidence>
<keyword evidence="1" id="KW-0560">Oxidoreductase</keyword>
<gene>
    <name evidence="4" type="ORF">GIS00_08140</name>
</gene>
<feature type="domain" description="FAD dependent oxidoreductase" evidence="3">
    <location>
        <begin position="3"/>
        <end position="391"/>
    </location>
</feature>
<dbReference type="Gene3D" id="3.50.50.60">
    <property type="entry name" value="FAD/NAD(P)-binding domain"/>
    <property type="match status" value="2"/>
</dbReference>
<dbReference type="InterPro" id="IPR036188">
    <property type="entry name" value="FAD/NAD-bd_sf"/>
</dbReference>
<dbReference type="GO" id="GO:0016491">
    <property type="term" value="F:oxidoreductase activity"/>
    <property type="evidence" value="ECO:0007669"/>
    <property type="project" value="UniProtKB-KW"/>
</dbReference>
<comment type="caution">
    <text evidence="4">The sequence shown here is derived from an EMBL/GenBank/DDBJ whole genome shotgun (WGS) entry which is preliminary data.</text>
</comment>
<dbReference type="RefSeq" id="WP_322097688.1">
    <property type="nucleotide sequence ID" value="NZ_WLYK01000001.1"/>
</dbReference>
<protein>
    <submittedName>
        <fullName evidence="4">FAD-dependent oxidoreductase</fullName>
    </submittedName>
</protein>
<dbReference type="AlphaFoldDB" id="A0A7K1FIG5"/>
<evidence type="ECO:0000313" key="5">
    <source>
        <dbReference type="Proteomes" id="UP000460221"/>
    </source>
</evidence>
<dbReference type="SUPFAM" id="SSF51905">
    <property type="entry name" value="FAD/NAD(P)-binding domain"/>
    <property type="match status" value="1"/>
</dbReference>
<dbReference type="PANTHER" id="PTHR13847">
    <property type="entry name" value="SARCOSINE DEHYDROGENASE-RELATED"/>
    <property type="match status" value="1"/>
</dbReference>
<proteinExistence type="predicted"/>
<dbReference type="GO" id="GO:0005737">
    <property type="term" value="C:cytoplasm"/>
    <property type="evidence" value="ECO:0007669"/>
    <property type="project" value="TreeGrafter"/>
</dbReference>
<evidence type="ECO:0000313" key="4">
    <source>
        <dbReference type="EMBL" id="MTD13911.1"/>
    </source>
</evidence>
<dbReference type="PANTHER" id="PTHR13847:SF289">
    <property type="entry name" value="GLYCINE OXIDASE"/>
    <property type="match status" value="1"/>
</dbReference>
<dbReference type="EMBL" id="WLYK01000001">
    <property type="protein sequence ID" value="MTD13911.1"/>
    <property type="molecule type" value="Genomic_DNA"/>
</dbReference>
<name>A0A7K1FIG5_9ACTN</name>
<sequence>MHIVVVGGGVIGLTTAYHLAREGEQVTVLDARAAGRGASEVNAGWVVPAEATPVPGPGMVLQSMKWMLHRDSPLYIRPSLHPSFLRFMTGMWRHSNARDQRAGFEGHLRLAQATVEVFDEYRADGMDFEMHNAGLLMAFTDPANLHHHLDNLDLVRRYGLDPQVLMDDDVRGYEPHLSDAVRGGIRFPLERHVDPEALVRALAGRLATMGARVVEHAKVDGVVRDGHRITAVRSGDRRFPADRFVLAAGAWTGPVSRLFGAPLPIRPGKGYSVDLAPFGLRGPVNLSDSKVAVTPLDDRLRLAGTMEFGGLDERVNQVRVDAILRAPGRYFRDWSPPSETPVARAGCRPMTPDGLPVIGRLPGTGNAFVSSGHGMLGVTLAPGTALALADLVLHDITPEQLQPFSPTRFRRGGRTPTNRLRKEPA</sequence>
<reference evidence="4 5" key="1">
    <citation type="submission" date="2019-11" db="EMBL/GenBank/DDBJ databases">
        <authorList>
            <person name="Jiang L.-Q."/>
        </authorList>
    </citation>
    <scope>NUCLEOTIDE SEQUENCE [LARGE SCALE GENOMIC DNA]</scope>
    <source>
        <strain evidence="4 5">YIM 132087</strain>
    </source>
</reference>
<dbReference type="InterPro" id="IPR006076">
    <property type="entry name" value="FAD-dep_OxRdtase"/>
</dbReference>
<dbReference type="Gene3D" id="3.30.9.10">
    <property type="entry name" value="D-Amino Acid Oxidase, subunit A, domain 2"/>
    <property type="match status" value="1"/>
</dbReference>